<accession>A0ABN9QJE7</accession>
<organism evidence="2 3">
    <name type="scientific">Prorocentrum cordatum</name>
    <dbReference type="NCBI Taxonomy" id="2364126"/>
    <lineage>
        <taxon>Eukaryota</taxon>
        <taxon>Sar</taxon>
        <taxon>Alveolata</taxon>
        <taxon>Dinophyceae</taxon>
        <taxon>Prorocentrales</taxon>
        <taxon>Prorocentraceae</taxon>
        <taxon>Prorocentrum</taxon>
    </lineage>
</organism>
<keyword evidence="3" id="KW-1185">Reference proteome</keyword>
<dbReference type="PANTHER" id="PTHR21494">
    <property type="entry name" value="ACTIVATING SIGNAL COINTEGRATOR 1 COMPLEX SUBUNIT 2 ASC-1 COMPLEX SUBUNIT P100"/>
    <property type="match status" value="1"/>
</dbReference>
<feature type="compositionally biased region" description="Basic and acidic residues" evidence="1">
    <location>
        <begin position="51"/>
        <end position="73"/>
    </location>
</feature>
<evidence type="ECO:0000313" key="2">
    <source>
        <dbReference type="EMBL" id="CAK0806169.1"/>
    </source>
</evidence>
<name>A0ABN9QJE7_9DINO</name>
<feature type="compositionally biased region" description="Low complexity" evidence="1">
    <location>
        <begin position="1"/>
        <end position="20"/>
    </location>
</feature>
<proteinExistence type="predicted"/>
<feature type="region of interest" description="Disordered" evidence="1">
    <location>
        <begin position="199"/>
        <end position="218"/>
    </location>
</feature>
<sequence>MGKQGQQQRAALANALGAAGSKPVAPPTLKEEPKPPPVAPKRKPAPAPEQAEPKTRKELEEEQRRTLEERDRQRKEFFDAEAARKLQENLPADKGVTYVEDRDSRKPVAVEDLSEYWVSDLGFLPFMPSDNVGATEVPGGVDPLERLDFLRMLSDQLRQVLRMRFNVFWSQVLHDGQFRRCLDSYLRFCLRRHDVGLGQGEQQDDEDTMGDEEEQKLSREISRRVLAVMIRLSRPQETTHDFISEDKYAEFIYEKRIFDIPKLIDLCAVYGDANRDTVTKLVHSVMSCQPRYREDFEGLVRHMHGGLRQCCAPLQDGGVGGDSSELSVEECLTFLPDILSCFVAMFCFFPEDLVGRLVEARLDGSAGGASKGAGGAALPLADVMVSLHEAVWALKSSMGDDPDLEPPWSGLGTVISLLSRLLSCVLGFHMAPRRGAAAFQAGPPASSS</sequence>
<feature type="compositionally biased region" description="Acidic residues" evidence="1">
    <location>
        <begin position="202"/>
        <end position="214"/>
    </location>
</feature>
<feature type="region of interest" description="Disordered" evidence="1">
    <location>
        <begin position="1"/>
        <end position="73"/>
    </location>
</feature>
<dbReference type="PANTHER" id="PTHR21494:SF0">
    <property type="entry name" value="ACTIVATING SIGNAL COINTEGRATOR 1 COMPLEX SUBUNIT 2"/>
    <property type="match status" value="1"/>
</dbReference>
<evidence type="ECO:0000256" key="1">
    <source>
        <dbReference type="SAM" id="MobiDB-lite"/>
    </source>
</evidence>
<gene>
    <name evidence="2" type="ORF">PCOR1329_LOCUS12505</name>
</gene>
<reference evidence="2" key="1">
    <citation type="submission" date="2023-10" db="EMBL/GenBank/DDBJ databases">
        <authorList>
            <person name="Chen Y."/>
            <person name="Shah S."/>
            <person name="Dougan E. K."/>
            <person name="Thang M."/>
            <person name="Chan C."/>
        </authorList>
    </citation>
    <scope>NUCLEOTIDE SEQUENCE [LARGE SCALE GENOMIC DNA]</scope>
</reference>
<dbReference type="EMBL" id="CAUYUJ010003658">
    <property type="protein sequence ID" value="CAK0806169.1"/>
    <property type="molecule type" value="Genomic_DNA"/>
</dbReference>
<comment type="caution">
    <text evidence="2">The sequence shown here is derived from an EMBL/GenBank/DDBJ whole genome shotgun (WGS) entry which is preliminary data.</text>
</comment>
<dbReference type="InterPro" id="IPR052586">
    <property type="entry name" value="ASCC2"/>
</dbReference>
<protein>
    <submittedName>
        <fullName evidence="2">Uncharacterized protein</fullName>
    </submittedName>
</protein>
<evidence type="ECO:0000313" key="3">
    <source>
        <dbReference type="Proteomes" id="UP001189429"/>
    </source>
</evidence>
<dbReference type="Proteomes" id="UP001189429">
    <property type="component" value="Unassembled WGS sequence"/>
</dbReference>